<accession>A0A1Q9D1W4</accession>
<sequence>MPISYYAVGSWDDWAEFHLLCLDEATGLYGATIPVRKAPGVEEFQIVENKSWARRFFPVDGGQSIAGPEERHGANWRAEIPCRCRDLHVLWDPVGQRDVKWQFVDHSGKPLGRPVVSRKSATATFFLVGSWNDWQDFLELRPRTRPRTLAAFGGQRDAPHGEDVRKDQIHGGRIPVQGLGSVELQVAQGRDWERRFYPADASTNARVLGPSCPPHGMNWRIPIPSCCWWLRVTWCCNAGGAGALSWTFLDQRANDIDVSQQTVLHLGFVQVRAMKLISDIFHNHCGGDGKVSPSTLRELLVTLGDHNLGIWDTSDVDTILARWSDKSSIDFDEFVSWVYQDCALLSPRDQSEECHRSPRHLTINFDVNKTLVMRDKTAGKSVEVVINEVLAETCWGRFEDDRWILVSDQPSSLRPETSAGESEGLVSYAEFLEKTMPGSAARKDRQKLKGAFTLPGHPGERMEHSHKKLCKQLIYPDGSPVQVVHAFFRLLVELKRSKRSFSLIFRSFGEDLELVASELNSFCEGKHPMFPGFCMDGSDGEPDYRFHVTHPERYGNFHVEDEELHLVLGTIEQPGEGSFKDVKDRSLAFFQQHDLPVKKIISGTSAVVDFIWELSSQCVTAGFRDNFQFWKAKNHSQEGGKFFLFDASRSTRRHEMFFDDNVHFDDLKIVRPFNRLRQRKSWWGLPLLQTHVCRADALTAINDDLYFVAEVQRMEDNYEHKLAAMQRCSTCLQRLPKGAESVAIPQLHHNANYDAWEGLRKDESVLPLTSDADADFFSPIARSSEGTK</sequence>
<name>A0A1Q9D1W4_SYMMI</name>
<dbReference type="Proteomes" id="UP000186817">
    <property type="component" value="Unassembled WGS sequence"/>
</dbReference>
<protein>
    <recommendedName>
        <fullName evidence="3">EF-hand domain-containing protein</fullName>
    </recommendedName>
</protein>
<evidence type="ECO:0008006" key="3">
    <source>
        <dbReference type="Google" id="ProtNLM"/>
    </source>
</evidence>
<dbReference type="PANTHER" id="PTHR36960">
    <property type="entry name" value="SI:DKEY-32E6.3"/>
    <property type="match status" value="1"/>
</dbReference>
<proteinExistence type="predicted"/>
<dbReference type="SUPFAM" id="SSF47473">
    <property type="entry name" value="EF-hand"/>
    <property type="match status" value="1"/>
</dbReference>
<organism evidence="1 2">
    <name type="scientific">Symbiodinium microadriaticum</name>
    <name type="common">Dinoflagellate</name>
    <name type="synonym">Zooxanthella microadriatica</name>
    <dbReference type="NCBI Taxonomy" id="2951"/>
    <lineage>
        <taxon>Eukaryota</taxon>
        <taxon>Sar</taxon>
        <taxon>Alveolata</taxon>
        <taxon>Dinophyceae</taxon>
        <taxon>Suessiales</taxon>
        <taxon>Symbiodiniaceae</taxon>
        <taxon>Symbiodinium</taxon>
    </lineage>
</organism>
<gene>
    <name evidence="1" type="ORF">AK812_SmicGene29407</name>
</gene>
<evidence type="ECO:0000313" key="1">
    <source>
        <dbReference type="EMBL" id="OLP89162.1"/>
    </source>
</evidence>
<evidence type="ECO:0000313" key="2">
    <source>
        <dbReference type="Proteomes" id="UP000186817"/>
    </source>
</evidence>
<reference evidence="1 2" key="1">
    <citation type="submission" date="2016-02" db="EMBL/GenBank/DDBJ databases">
        <title>Genome analysis of coral dinoflagellate symbionts highlights evolutionary adaptations to a symbiotic lifestyle.</title>
        <authorList>
            <person name="Aranda M."/>
            <person name="Li Y."/>
            <person name="Liew Y.J."/>
            <person name="Baumgarten S."/>
            <person name="Simakov O."/>
            <person name="Wilson M."/>
            <person name="Piel J."/>
            <person name="Ashoor H."/>
            <person name="Bougouffa S."/>
            <person name="Bajic V.B."/>
            <person name="Ryu T."/>
            <person name="Ravasi T."/>
            <person name="Bayer T."/>
            <person name="Micklem G."/>
            <person name="Kim H."/>
            <person name="Bhak J."/>
            <person name="Lajeunesse T.C."/>
            <person name="Voolstra C.R."/>
        </authorList>
    </citation>
    <scope>NUCLEOTIDE SEQUENCE [LARGE SCALE GENOMIC DNA]</scope>
    <source>
        <strain evidence="1 2">CCMP2467</strain>
    </source>
</reference>
<dbReference type="AlphaFoldDB" id="A0A1Q9D1W4"/>
<keyword evidence="2" id="KW-1185">Reference proteome</keyword>
<dbReference type="EMBL" id="LSRX01000775">
    <property type="protein sequence ID" value="OLP89162.1"/>
    <property type="molecule type" value="Genomic_DNA"/>
</dbReference>
<dbReference type="OrthoDB" id="417678at2759"/>
<dbReference type="PANTHER" id="PTHR36960:SF1">
    <property type="entry name" value="SI:DKEY-32E6.3"/>
    <property type="match status" value="1"/>
</dbReference>
<dbReference type="InterPro" id="IPR011992">
    <property type="entry name" value="EF-hand-dom_pair"/>
</dbReference>
<comment type="caution">
    <text evidence="1">The sequence shown here is derived from an EMBL/GenBank/DDBJ whole genome shotgun (WGS) entry which is preliminary data.</text>
</comment>